<gene>
    <name evidence="3" type="ORF">DRF58_10550</name>
</gene>
<sequence>MKVLFISSWFPNRLETTNGNFVQRHAEAVSTLHDVEVLHAIGDFNQKEIFVFDEKVINGIRTLIIYYKNSKNPIQNFIRRMKAYKMGFENMRTPDIVHANVLHNNMLFAIYIKRKYKIPYVVSEHWSGFLKINRSKLSFTTLFIARTIAKKASYLLPVSRDLKEDLEKLELGKNFKVVGNVVDTKVFYPAVSQRNVFTFLHISNLIPLKNPDLMIEAAIRLRKEYENFEFHIGGDGDVARLNNIIEKHNAQDFIKTFGEISHKDVAEKMRNSDCFILFSDYENLPCVLLESISSGTPVIATRVGGIPEIINENQGILINRSTEELYLAMKNMLTRNINIDSPEQLHQYILDNFSVSTVAKDFSEVYNSVL</sequence>
<dbReference type="Gene3D" id="3.40.50.2000">
    <property type="entry name" value="Glycogen Phosphorylase B"/>
    <property type="match status" value="2"/>
</dbReference>
<dbReference type="Pfam" id="PF13439">
    <property type="entry name" value="Glyco_transf_4"/>
    <property type="match status" value="1"/>
</dbReference>
<proteinExistence type="predicted"/>
<dbReference type="Proteomes" id="UP000256326">
    <property type="component" value="Unassembled WGS sequence"/>
</dbReference>
<feature type="domain" description="Glycosyl transferase family 1" evidence="1">
    <location>
        <begin position="196"/>
        <end position="336"/>
    </location>
</feature>
<protein>
    <submittedName>
        <fullName evidence="3">Uncharacterized protein</fullName>
    </submittedName>
</protein>
<dbReference type="PANTHER" id="PTHR45871:SF1">
    <property type="entry name" value="PHOSPHATIDYLINOSITOL N-ACETYLGLUCOSAMINYLTRANSFERASE SUBUNIT A"/>
    <property type="match status" value="1"/>
</dbReference>
<evidence type="ECO:0000313" key="3">
    <source>
        <dbReference type="EMBL" id="REC70104.1"/>
    </source>
</evidence>
<reference evidence="3 4" key="1">
    <citation type="journal article" date="2006" name="Int. J. Syst. Evol. Microbiol.">
        <title>Chryseobacterium hispanicum sp. nov., isolated from the drinking water distribution system of Sevilla, Spain.</title>
        <authorList>
            <person name="Gallego V."/>
            <person name="Garcia M.T."/>
            <person name="Ventosa A."/>
        </authorList>
    </citation>
    <scope>NUCLEOTIDE SEQUENCE [LARGE SCALE GENOMIC DNA]</scope>
    <source>
        <strain evidence="3 4">KCTC 22104</strain>
    </source>
</reference>
<comment type="caution">
    <text evidence="3">The sequence shown here is derived from an EMBL/GenBank/DDBJ whole genome shotgun (WGS) entry which is preliminary data.</text>
</comment>
<dbReference type="SUPFAM" id="SSF53756">
    <property type="entry name" value="UDP-Glycosyltransferase/glycogen phosphorylase"/>
    <property type="match status" value="1"/>
</dbReference>
<organism evidence="3 4">
    <name type="scientific">Epilithonimonas hispanica</name>
    <dbReference type="NCBI Taxonomy" id="358687"/>
    <lineage>
        <taxon>Bacteria</taxon>
        <taxon>Pseudomonadati</taxon>
        <taxon>Bacteroidota</taxon>
        <taxon>Flavobacteriia</taxon>
        <taxon>Flavobacteriales</taxon>
        <taxon>Weeksellaceae</taxon>
        <taxon>Chryseobacterium group</taxon>
        <taxon>Epilithonimonas</taxon>
    </lineage>
</organism>
<dbReference type="PANTHER" id="PTHR45871">
    <property type="entry name" value="N-ACETYLGLUCOSAMINYL-PHOSPHATIDYLINOSITOL BIOSYNTHETIC PROTEIN"/>
    <property type="match status" value="1"/>
</dbReference>
<name>A0A3D9CWI7_9FLAO</name>
<dbReference type="GO" id="GO:0016757">
    <property type="term" value="F:glycosyltransferase activity"/>
    <property type="evidence" value="ECO:0007669"/>
    <property type="project" value="InterPro"/>
</dbReference>
<dbReference type="Pfam" id="PF00534">
    <property type="entry name" value="Glycos_transf_1"/>
    <property type="match status" value="1"/>
</dbReference>
<keyword evidence="4" id="KW-1185">Reference proteome</keyword>
<dbReference type="RefSeq" id="WP_116035291.1">
    <property type="nucleotide sequence ID" value="NZ_JBHLVV010000103.1"/>
</dbReference>
<evidence type="ECO:0000313" key="4">
    <source>
        <dbReference type="Proteomes" id="UP000256326"/>
    </source>
</evidence>
<dbReference type="AlphaFoldDB" id="A0A3D9CWI7"/>
<evidence type="ECO:0000259" key="1">
    <source>
        <dbReference type="Pfam" id="PF00534"/>
    </source>
</evidence>
<dbReference type="OrthoDB" id="9795068at2"/>
<feature type="domain" description="Glycosyltransferase subfamily 4-like N-terminal" evidence="2">
    <location>
        <begin position="21"/>
        <end position="185"/>
    </location>
</feature>
<evidence type="ECO:0000259" key="2">
    <source>
        <dbReference type="Pfam" id="PF13439"/>
    </source>
</evidence>
<dbReference type="EMBL" id="QNUG01000020">
    <property type="protein sequence ID" value="REC70104.1"/>
    <property type="molecule type" value="Genomic_DNA"/>
</dbReference>
<dbReference type="InterPro" id="IPR028098">
    <property type="entry name" value="Glyco_trans_4-like_N"/>
</dbReference>
<dbReference type="InterPro" id="IPR001296">
    <property type="entry name" value="Glyco_trans_1"/>
</dbReference>
<accession>A0A3D9CWI7</accession>